<reference evidence="2 3" key="1">
    <citation type="submission" date="2024-09" db="EMBL/GenBank/DDBJ databases">
        <authorList>
            <person name="Sun Q."/>
            <person name="Mori K."/>
        </authorList>
    </citation>
    <scope>NUCLEOTIDE SEQUENCE [LARGE SCALE GENOMIC DNA]</scope>
    <source>
        <strain evidence="2 3">NCAIM B.02529</strain>
    </source>
</reference>
<evidence type="ECO:0000313" key="3">
    <source>
        <dbReference type="Proteomes" id="UP001589836"/>
    </source>
</evidence>
<accession>A0ABV6LMY6</accession>
<dbReference type="InterPro" id="IPR002611">
    <property type="entry name" value="IstB_ATP-bd"/>
</dbReference>
<evidence type="ECO:0000313" key="2">
    <source>
        <dbReference type="EMBL" id="MFC0523649.1"/>
    </source>
</evidence>
<keyword evidence="3" id="KW-1185">Reference proteome</keyword>
<organism evidence="2 3">
    <name type="scientific">Pontibacillus salicampi</name>
    <dbReference type="NCBI Taxonomy" id="1449801"/>
    <lineage>
        <taxon>Bacteria</taxon>
        <taxon>Bacillati</taxon>
        <taxon>Bacillota</taxon>
        <taxon>Bacilli</taxon>
        <taxon>Bacillales</taxon>
        <taxon>Bacillaceae</taxon>
        <taxon>Pontibacillus</taxon>
    </lineage>
</organism>
<feature type="domain" description="IstB-like ATP-binding" evidence="1">
    <location>
        <begin position="3"/>
        <end position="51"/>
    </location>
</feature>
<gene>
    <name evidence="2" type="ORF">ACFFGV_08630</name>
</gene>
<keyword evidence="2" id="KW-0067">ATP-binding</keyword>
<protein>
    <submittedName>
        <fullName evidence="2">ATP-binding protein</fullName>
    </submittedName>
</protein>
<evidence type="ECO:0000259" key="1">
    <source>
        <dbReference type="Pfam" id="PF01695"/>
    </source>
</evidence>
<dbReference type="Proteomes" id="UP001589836">
    <property type="component" value="Unassembled WGS sequence"/>
</dbReference>
<name>A0ABV6LMY6_9BACI</name>
<keyword evidence="2" id="KW-0547">Nucleotide-binding</keyword>
<sequence>MNILTSSKSPEKWGHLISDHEISLAISDRLLHRVELIHGGENEESHCMKNRKSIFSAEAGTFEWL</sequence>
<proteinExistence type="predicted"/>
<dbReference type="RefSeq" id="WP_377346731.1">
    <property type="nucleotide sequence ID" value="NZ_JBHLTP010000005.1"/>
</dbReference>
<comment type="caution">
    <text evidence="2">The sequence shown here is derived from an EMBL/GenBank/DDBJ whole genome shotgun (WGS) entry which is preliminary data.</text>
</comment>
<dbReference type="EMBL" id="JBHLTP010000005">
    <property type="protein sequence ID" value="MFC0523649.1"/>
    <property type="molecule type" value="Genomic_DNA"/>
</dbReference>
<dbReference type="GO" id="GO:0005524">
    <property type="term" value="F:ATP binding"/>
    <property type="evidence" value="ECO:0007669"/>
    <property type="project" value="UniProtKB-KW"/>
</dbReference>
<dbReference type="Pfam" id="PF01695">
    <property type="entry name" value="IstB_IS21"/>
    <property type="match status" value="1"/>
</dbReference>